<sequence length="286" mass="33086">MNEAILTMLKQYNCKSVDDYVSALREILQSLALLGLWRTKFFEHAAVYGGSALRILYGLDRFSEDLDFSLLKPTPGFAISNYFDGLQAEIESFGFRVQLEHKKRSRTIESAFLKTNTLEQLISIQVDSSITKNIPRGKILKIRLEIDIDPPGNFKTESKYLLQPVPFSIKTYVLPDLFAGKMHALLCRQWKTRVKGRDWFDLVWYISNHPQLHLVHLEQRMKQTGHLASDEFLTITLFFDRLVNTIETVDLEKAKRDIAPFIRDPASLQLWSKAFFKDIVSKIQIV</sequence>
<reference evidence="1 2" key="1">
    <citation type="submission" date="2024-09" db="EMBL/GenBank/DDBJ databases">
        <title>Laminarin stimulates single cell rates of sulfate reduction while oxygen inhibits transcriptomic activity in coastal marine sediment.</title>
        <authorList>
            <person name="Lindsay M."/>
            <person name="Orcutt B."/>
            <person name="Emerson D."/>
            <person name="Stepanauskas R."/>
            <person name="D'Angelo T."/>
        </authorList>
    </citation>
    <scope>NUCLEOTIDE SEQUENCE [LARGE SCALE GENOMIC DNA]</scope>
    <source>
        <strain evidence="1">SAG AM-311-K15</strain>
    </source>
</reference>
<accession>A0ABV6YXK7</accession>
<dbReference type="Pfam" id="PF08843">
    <property type="entry name" value="AbiEii"/>
    <property type="match status" value="1"/>
</dbReference>
<keyword evidence="1" id="KW-0808">Transferase</keyword>
<protein>
    <submittedName>
        <fullName evidence="1">Nucleotidyl transferase AbiEii/AbiGii toxin family protein</fullName>
    </submittedName>
</protein>
<dbReference type="InterPro" id="IPR014942">
    <property type="entry name" value="AbiEii"/>
</dbReference>
<keyword evidence="2" id="KW-1185">Reference proteome</keyword>
<evidence type="ECO:0000313" key="2">
    <source>
        <dbReference type="Proteomes" id="UP001594351"/>
    </source>
</evidence>
<dbReference type="EMBL" id="JBHPBY010000134">
    <property type="protein sequence ID" value="MFC1850920.1"/>
    <property type="molecule type" value="Genomic_DNA"/>
</dbReference>
<organism evidence="1 2">
    <name type="scientific">candidate division CSSED10-310 bacterium</name>
    <dbReference type="NCBI Taxonomy" id="2855610"/>
    <lineage>
        <taxon>Bacteria</taxon>
        <taxon>Bacteria division CSSED10-310</taxon>
    </lineage>
</organism>
<evidence type="ECO:0000313" key="1">
    <source>
        <dbReference type="EMBL" id="MFC1850920.1"/>
    </source>
</evidence>
<name>A0ABV6YXK7_UNCC1</name>
<dbReference type="GO" id="GO:0016740">
    <property type="term" value="F:transferase activity"/>
    <property type="evidence" value="ECO:0007669"/>
    <property type="project" value="UniProtKB-KW"/>
</dbReference>
<dbReference type="Gene3D" id="3.10.450.620">
    <property type="entry name" value="JHP933, nucleotidyltransferase-like core domain"/>
    <property type="match status" value="1"/>
</dbReference>
<proteinExistence type="predicted"/>
<comment type="caution">
    <text evidence="1">The sequence shown here is derived from an EMBL/GenBank/DDBJ whole genome shotgun (WGS) entry which is preliminary data.</text>
</comment>
<gene>
    <name evidence="1" type="ORF">ACFL27_12060</name>
</gene>
<dbReference type="Proteomes" id="UP001594351">
    <property type="component" value="Unassembled WGS sequence"/>
</dbReference>